<dbReference type="GO" id="GO:0008745">
    <property type="term" value="F:N-acetylmuramoyl-L-alanine amidase activity"/>
    <property type="evidence" value="ECO:0007669"/>
    <property type="project" value="InterPro"/>
</dbReference>
<feature type="compositionally biased region" description="Polar residues" evidence="1">
    <location>
        <begin position="26"/>
        <end position="41"/>
    </location>
</feature>
<feature type="chain" id="PRO_5036748452" evidence="2">
    <location>
        <begin position="21"/>
        <end position="541"/>
    </location>
</feature>
<reference evidence="4 5" key="1">
    <citation type="journal article" date="2015" name="Genome Announc.">
        <title>Expanding the biotechnology potential of lactobacilli through comparative genomics of 213 strains and associated genera.</title>
        <authorList>
            <person name="Sun Z."/>
            <person name="Harris H.M."/>
            <person name="McCann A."/>
            <person name="Guo C."/>
            <person name="Argimon S."/>
            <person name="Zhang W."/>
            <person name="Yang X."/>
            <person name="Jeffery I.B."/>
            <person name="Cooney J.C."/>
            <person name="Kagawa T.F."/>
            <person name="Liu W."/>
            <person name="Song Y."/>
            <person name="Salvetti E."/>
            <person name="Wrobel A."/>
            <person name="Rasinkangas P."/>
            <person name="Parkhill J."/>
            <person name="Rea M.C."/>
            <person name="O'Sullivan O."/>
            <person name="Ritari J."/>
            <person name="Douillard F.P."/>
            <person name="Paul Ross R."/>
            <person name="Yang R."/>
            <person name="Briner A.E."/>
            <person name="Felis G.E."/>
            <person name="de Vos W.M."/>
            <person name="Barrangou R."/>
            <person name="Klaenhammer T.R."/>
            <person name="Caufield P.W."/>
            <person name="Cui Y."/>
            <person name="Zhang H."/>
            <person name="O'Toole P.W."/>
        </authorList>
    </citation>
    <scope>NUCLEOTIDE SEQUENCE [LARGE SCALE GENOMIC DNA]</scope>
    <source>
        <strain evidence="4 5">DSM 8475</strain>
    </source>
</reference>
<dbReference type="InterPro" id="IPR002502">
    <property type="entry name" value="Amidase_domain"/>
</dbReference>
<gene>
    <name evidence="4" type="ORF">FD34_GL000639</name>
</gene>
<dbReference type="Pfam" id="PF01510">
    <property type="entry name" value="Amidase_2"/>
    <property type="match status" value="1"/>
</dbReference>
<feature type="compositionally biased region" description="Polar residues" evidence="1">
    <location>
        <begin position="58"/>
        <end position="71"/>
    </location>
</feature>
<dbReference type="EMBL" id="AZGO01000062">
    <property type="protein sequence ID" value="KRM35580.1"/>
    <property type="molecule type" value="Genomic_DNA"/>
</dbReference>
<feature type="region of interest" description="Disordered" evidence="1">
    <location>
        <begin position="105"/>
        <end position="124"/>
    </location>
</feature>
<feature type="domain" description="N-acetylmuramoyl-L-alanine amidase" evidence="3">
    <location>
        <begin position="372"/>
        <end position="510"/>
    </location>
</feature>
<dbReference type="SUPFAM" id="SSF55846">
    <property type="entry name" value="N-acetylmuramoyl-L-alanine amidase-like"/>
    <property type="match status" value="1"/>
</dbReference>
<dbReference type="CDD" id="cd06583">
    <property type="entry name" value="PGRP"/>
    <property type="match status" value="1"/>
</dbReference>
<dbReference type="AlphaFoldDB" id="A0A922TLB1"/>
<evidence type="ECO:0000313" key="5">
    <source>
        <dbReference type="Proteomes" id="UP000051085"/>
    </source>
</evidence>
<evidence type="ECO:0000313" key="4">
    <source>
        <dbReference type="EMBL" id="KRM35580.1"/>
    </source>
</evidence>
<dbReference type="SUPFAM" id="SSF69360">
    <property type="entry name" value="Cell wall binding repeat"/>
    <property type="match status" value="1"/>
</dbReference>
<keyword evidence="2" id="KW-0732">Signal</keyword>
<comment type="caution">
    <text evidence="4">The sequence shown here is derived from an EMBL/GenBank/DDBJ whole genome shotgun (WGS) entry which is preliminary data.</text>
</comment>
<feature type="region of interest" description="Disordered" evidence="1">
    <location>
        <begin position="16"/>
        <end position="71"/>
    </location>
</feature>
<dbReference type="InterPro" id="IPR036505">
    <property type="entry name" value="Amidase/PGRP_sf"/>
</dbReference>
<evidence type="ECO:0000259" key="3">
    <source>
        <dbReference type="SMART" id="SM00644"/>
    </source>
</evidence>
<dbReference type="Proteomes" id="UP000051085">
    <property type="component" value="Unassembled WGS sequence"/>
</dbReference>
<proteinExistence type="predicted"/>
<dbReference type="GO" id="GO:0009253">
    <property type="term" value="P:peptidoglycan catabolic process"/>
    <property type="evidence" value="ECO:0007669"/>
    <property type="project" value="InterPro"/>
</dbReference>
<dbReference type="Gene3D" id="2.10.270.10">
    <property type="entry name" value="Cholin Binding"/>
    <property type="match status" value="3"/>
</dbReference>
<dbReference type="SMART" id="SM00644">
    <property type="entry name" value="Ami_2"/>
    <property type="match status" value="1"/>
</dbReference>
<evidence type="ECO:0000256" key="2">
    <source>
        <dbReference type="SAM" id="SignalP"/>
    </source>
</evidence>
<dbReference type="Gene3D" id="3.40.80.10">
    <property type="entry name" value="Peptidoglycan recognition protein-like"/>
    <property type="match status" value="1"/>
</dbReference>
<feature type="compositionally biased region" description="Polar residues" evidence="1">
    <location>
        <begin position="109"/>
        <end position="122"/>
    </location>
</feature>
<protein>
    <submittedName>
        <fullName evidence="4">Autolysin</fullName>
    </submittedName>
</protein>
<feature type="compositionally biased region" description="Low complexity" evidence="1">
    <location>
        <begin position="42"/>
        <end position="53"/>
    </location>
</feature>
<feature type="signal peptide" evidence="2">
    <location>
        <begin position="1"/>
        <end position="20"/>
    </location>
</feature>
<accession>A0A922TLB1</accession>
<sequence length="541" mass="60553">MAITVVAMAFGMASAQSANADEVSSAEPTTVQTVSANQNVNSTTTATSDQSATPDGANKQNLTNHSSTPNEQTVVKSAAANQQSNVTTDNQQPVANAVVNDVDTHTVSKHSAATEQQNGWVKNNNGGWTYYTNGQAQSGRSYSYLPTIPTSGNSTGHNWYLVDNGVVQSGVQKWAGTYYDFDPTTYLRVDNNYVQSQWGDWYMFGPDGQIATKVYKWMGTYYYFDPSTYLRVDNDYRQSQWGDWYMFGPDGRITTGVYKWAGTYYYFDPSTYLRVNHDYRQSQWGDWYMFGEDGRIVTGLYGWKGSLYYFNPGTYLKATNQTVYANGKSYWANASGIISGFNSINNYILNNRLGHANIYFYDNGQAIPLNLTSAYSGTGNGRPNMVVVHETANPNDSIWGEINFEKDHYDDAFVHAFVDGNNIIQISNTDHEAWGAAYPANGRAVQFEQVEVHNGYQFARELSNAAYYTAYIMHKYGMDPSLAQSNGTGTLWSHHNVSQYLGGTDHTDPDGYWWTNAHNFFGTNYTMSDFYELVSLYAGEM</sequence>
<name>A0A922TLB1_9LACO</name>
<evidence type="ECO:0000256" key="1">
    <source>
        <dbReference type="SAM" id="MobiDB-lite"/>
    </source>
</evidence>
<organism evidence="4 5">
    <name type="scientific">Limosilactobacillus pontis DSM 8475</name>
    <dbReference type="NCBI Taxonomy" id="1423794"/>
    <lineage>
        <taxon>Bacteria</taxon>
        <taxon>Bacillati</taxon>
        <taxon>Bacillota</taxon>
        <taxon>Bacilli</taxon>
        <taxon>Lactobacillales</taxon>
        <taxon>Lactobacillaceae</taxon>
        <taxon>Limosilactobacillus</taxon>
    </lineage>
</organism>